<dbReference type="STRING" id="7209.A0A1I7VHK5"/>
<dbReference type="InterPro" id="IPR045107">
    <property type="entry name" value="SAC3/GANP/THP3"/>
</dbReference>
<dbReference type="PANTHER" id="PTHR12436:SF3">
    <property type="entry name" value="GERMINAL-CENTER ASSOCIATED NUCLEAR PROTEIN"/>
    <property type="match status" value="1"/>
</dbReference>
<dbReference type="InterPro" id="IPR005062">
    <property type="entry name" value="SAC3/GANP/THP3_conserved"/>
</dbReference>
<keyword evidence="1" id="KW-0175">Coiled coil</keyword>
<feature type="coiled-coil region" evidence="1">
    <location>
        <begin position="1066"/>
        <end position="1093"/>
    </location>
</feature>
<dbReference type="WBParaSite" id="EN70_2643">
    <property type="protein sequence ID" value="EN70_2643"/>
    <property type="gene ID" value="EN70_2643"/>
</dbReference>
<dbReference type="PANTHER" id="PTHR12436">
    <property type="entry name" value="80 KDA MCM3-ASSOCIATED PROTEIN"/>
    <property type="match status" value="1"/>
</dbReference>
<dbReference type="Pfam" id="PF03399">
    <property type="entry name" value="SAC3_GANP"/>
    <property type="match status" value="1"/>
</dbReference>
<feature type="compositionally biased region" description="Polar residues" evidence="2">
    <location>
        <begin position="19"/>
        <end position="30"/>
    </location>
</feature>
<reference evidence="4" key="1">
    <citation type="submission" date="2012-04" db="EMBL/GenBank/DDBJ databases">
        <title>The Genome Sequence of Loa loa.</title>
        <authorList>
            <consortium name="The Broad Institute Genome Sequencing Platform"/>
            <consortium name="Broad Institute Genome Sequencing Center for Infectious Disease"/>
            <person name="Nutman T.B."/>
            <person name="Fink D.L."/>
            <person name="Russ C."/>
            <person name="Young S."/>
            <person name="Zeng Q."/>
            <person name="Gargeya S."/>
            <person name="Alvarado L."/>
            <person name="Berlin A."/>
            <person name="Chapman S.B."/>
            <person name="Chen Z."/>
            <person name="Freedman E."/>
            <person name="Gellesch M."/>
            <person name="Goldberg J."/>
            <person name="Griggs A."/>
            <person name="Gujja S."/>
            <person name="Heilman E.R."/>
            <person name="Heiman D."/>
            <person name="Howarth C."/>
            <person name="Mehta T."/>
            <person name="Neiman D."/>
            <person name="Pearson M."/>
            <person name="Roberts A."/>
            <person name="Saif S."/>
            <person name="Shea T."/>
            <person name="Shenoy N."/>
            <person name="Sisk P."/>
            <person name="Stolte C."/>
            <person name="Sykes S."/>
            <person name="White J."/>
            <person name="Yandava C."/>
            <person name="Haas B."/>
            <person name="Henn M.R."/>
            <person name="Nusbaum C."/>
            <person name="Birren B."/>
        </authorList>
    </citation>
    <scope>NUCLEOTIDE SEQUENCE [LARGE SCALE GENOMIC DNA]</scope>
</reference>
<reference evidence="5" key="2">
    <citation type="submission" date="2016-11" db="UniProtKB">
        <authorList>
            <consortium name="WormBaseParasite"/>
        </authorList>
    </citation>
    <scope>IDENTIFICATION</scope>
</reference>
<feature type="compositionally biased region" description="Low complexity" evidence="2">
    <location>
        <begin position="70"/>
        <end position="82"/>
    </location>
</feature>
<evidence type="ECO:0000313" key="5">
    <source>
        <dbReference type="WBParaSite" id="EN70_2643"/>
    </source>
</evidence>
<feature type="region of interest" description="Disordered" evidence="2">
    <location>
        <begin position="1"/>
        <end position="108"/>
    </location>
</feature>
<protein>
    <submittedName>
        <fullName evidence="5">SAC3_GANP domain-containing protein</fullName>
    </submittedName>
</protein>
<dbReference type="Gene3D" id="1.25.40.990">
    <property type="match status" value="1"/>
</dbReference>
<evidence type="ECO:0000313" key="4">
    <source>
        <dbReference type="Proteomes" id="UP000095285"/>
    </source>
</evidence>
<evidence type="ECO:0000256" key="1">
    <source>
        <dbReference type="SAM" id="Coils"/>
    </source>
</evidence>
<evidence type="ECO:0000259" key="3">
    <source>
        <dbReference type="Pfam" id="PF03399"/>
    </source>
</evidence>
<organism evidence="4 5">
    <name type="scientific">Loa loa</name>
    <name type="common">Eye worm</name>
    <name type="synonym">Filaria loa</name>
    <dbReference type="NCBI Taxonomy" id="7209"/>
    <lineage>
        <taxon>Eukaryota</taxon>
        <taxon>Metazoa</taxon>
        <taxon>Ecdysozoa</taxon>
        <taxon>Nematoda</taxon>
        <taxon>Chromadorea</taxon>
        <taxon>Rhabditida</taxon>
        <taxon>Spirurina</taxon>
        <taxon>Spiruromorpha</taxon>
        <taxon>Filarioidea</taxon>
        <taxon>Onchocercidae</taxon>
        <taxon>Loa</taxon>
    </lineage>
</organism>
<keyword evidence="4" id="KW-1185">Reference proteome</keyword>
<feature type="domain" description="SAC3/GANP/THP3 conserved" evidence="3">
    <location>
        <begin position="258"/>
        <end position="543"/>
    </location>
</feature>
<evidence type="ECO:0000256" key="2">
    <source>
        <dbReference type="SAM" id="MobiDB-lite"/>
    </source>
</evidence>
<dbReference type="GO" id="GO:0005737">
    <property type="term" value="C:cytoplasm"/>
    <property type="evidence" value="ECO:0007669"/>
    <property type="project" value="TreeGrafter"/>
</dbReference>
<proteinExistence type="predicted"/>
<dbReference type="GO" id="GO:0070390">
    <property type="term" value="C:transcription export complex 2"/>
    <property type="evidence" value="ECO:0007669"/>
    <property type="project" value="TreeGrafter"/>
</dbReference>
<name>A0A1I7VHK5_LOALO</name>
<dbReference type="eggNOG" id="KOG1860">
    <property type="taxonomic scope" value="Eukaryota"/>
</dbReference>
<feature type="compositionally biased region" description="Polar residues" evidence="2">
    <location>
        <begin position="93"/>
        <end position="108"/>
    </location>
</feature>
<feature type="compositionally biased region" description="Low complexity" evidence="2">
    <location>
        <begin position="51"/>
        <end position="62"/>
    </location>
</feature>
<sequence length="1112" mass="129667">MSSGSFPFVIPESLRSKKTSNPLSKLTGTTRKPYAPPRRKGYNDLDDPLGPSSSSSTSPSSSFKRPIDGRVASGRHSVARAARVVRKRMSSVQHAPNITQDLPSTSMKPSPFGNSQLGKRSKASLRGTLHSDVDNRFTTIMRAIEPPRPRGRESTAKEENMPKLERHIENTKAESVVEKMSLPKGAVARQLKRLIGRVCETDYDKYQLLDERDRLMHRGRLKSTDVDNAIVMQASRRFKSFLKLNLNKGKVKGSCPDMCPEKERYMRVVQKRLSTYECHDGGIIAPELTVKEYSRSAADQEEPLPHELRPADVLQRTMNYLVGKIANHLPETDEELAQWYDFLWNRTRAIRKDITQQMMVNETAVILIEQCVRLHIFVSHRLCELNFNEFDQKMNTENLSKSLQSLRYLYDDLAKKGVFYSSEAEFRAYEIMLNLSDSNVFRQALTYRREILEASPVRLAIRLFTCLQNRNYVRFFRLLKNDATYLQCCLCHRFFNRMRHQAMYAISHSVHIMGKYPLNKFVQLLGFDDRDASLQFLGCYNVRRNNDMDTGEELMHMSKTQLIEPIEEPPSKIHLWIEAKRDGYSIPEILSGCQDVKVEIVTPLNSFDRNGAYVFDTILDDYINENGGEQLATDEDETVTFAFTLPTSQKENNINVLAENLADDIIKEEITRLCKLTYSKSLAHSLTTSLYDSMLEDCLKPRCQEIMIAAKLLHRRKLAANVAKQREDEIRFLLDSLNESVMHEVIDKFIRDISKKWITKCQRIHDEELIEDFGKNFLDDLLAGVVTETIKKIAEKKIEESLNYMKKRLKDINERLDKLWLKQFVDHWREHVAHRKEQEQKKLELLGSFPVILPAKSGLIFHRRDGHSFDKAFIDCSSLLFEQKINTFIKKRYGRIARKVLKKWRSWTQLQIEKREFFTTVCTTSPLRWKRLRYNNNDIISKENEDNIRLAVALADVECERLKPFWTTNQIHNDLENERQLSWYESLAGRSSVLLDYFDEKTLEKGIEIAERNIQRIDYTERRIMNKSGPEYSGNSDSLISSLSQQQKYNKTNKFNVQNEEYYPPRKRECKNLEHLEKRLKDFTRELDDAFKGMEERNRAYDEILRSLRADE</sequence>
<dbReference type="GO" id="GO:0006406">
    <property type="term" value="P:mRNA export from nucleus"/>
    <property type="evidence" value="ECO:0007669"/>
    <property type="project" value="TreeGrafter"/>
</dbReference>
<dbReference type="AlphaFoldDB" id="A0A1I7VHK5"/>
<dbReference type="Proteomes" id="UP000095285">
    <property type="component" value="Unassembled WGS sequence"/>
</dbReference>
<accession>A0A1I7VHK5</accession>